<dbReference type="SUPFAM" id="SSF51445">
    <property type="entry name" value="(Trans)glycosidases"/>
    <property type="match status" value="1"/>
</dbReference>
<keyword evidence="8" id="KW-1185">Reference proteome</keyword>
<accession>A0AAD7G1J4</accession>
<feature type="chain" id="PRO_5042127540" evidence="4">
    <location>
        <begin position="21"/>
        <end position="658"/>
    </location>
</feature>
<dbReference type="GO" id="GO:0004553">
    <property type="term" value="F:hydrolase activity, hydrolyzing O-glycosyl compounds"/>
    <property type="evidence" value="ECO:0007669"/>
    <property type="project" value="InterPro"/>
</dbReference>
<dbReference type="InterPro" id="IPR017853">
    <property type="entry name" value="GH"/>
</dbReference>
<dbReference type="InterPro" id="IPR006102">
    <property type="entry name" value="Ig-like_GH2"/>
</dbReference>
<keyword evidence="2 7" id="KW-0378">Hydrolase</keyword>
<dbReference type="PANTHER" id="PTHR42732:SF2">
    <property type="entry name" value="BETA-MANNOSIDASE"/>
    <property type="match status" value="1"/>
</dbReference>
<dbReference type="Proteomes" id="UP001221757">
    <property type="component" value="Unassembled WGS sequence"/>
</dbReference>
<evidence type="ECO:0000256" key="2">
    <source>
        <dbReference type="ARBA" id="ARBA00022801"/>
    </source>
</evidence>
<dbReference type="Gene3D" id="2.60.120.260">
    <property type="entry name" value="Galactose-binding domain-like"/>
    <property type="match status" value="1"/>
</dbReference>
<evidence type="ECO:0000259" key="5">
    <source>
        <dbReference type="Pfam" id="PF00703"/>
    </source>
</evidence>
<dbReference type="Pfam" id="PF02837">
    <property type="entry name" value="Glyco_hydro_2_N"/>
    <property type="match status" value="1"/>
</dbReference>
<dbReference type="Gene3D" id="3.20.20.80">
    <property type="entry name" value="Glycosidases"/>
    <property type="match status" value="1"/>
</dbReference>
<feature type="signal peptide" evidence="4">
    <location>
        <begin position="1"/>
        <end position="20"/>
    </location>
</feature>
<evidence type="ECO:0000256" key="1">
    <source>
        <dbReference type="ARBA" id="ARBA00007401"/>
    </source>
</evidence>
<dbReference type="Pfam" id="PF00703">
    <property type="entry name" value="Glyco_hydro_2"/>
    <property type="match status" value="1"/>
</dbReference>
<comment type="similarity">
    <text evidence="1">Belongs to the glycosyl hydrolase 2 family.</text>
</comment>
<comment type="caution">
    <text evidence="7">The sequence shown here is derived from an EMBL/GenBank/DDBJ whole genome shotgun (WGS) entry which is preliminary data.</text>
</comment>
<organism evidence="7 8">
    <name type="scientific">Mycena rosella</name>
    <name type="common">Pink bonnet</name>
    <name type="synonym">Agaricus rosellus</name>
    <dbReference type="NCBI Taxonomy" id="1033263"/>
    <lineage>
        <taxon>Eukaryota</taxon>
        <taxon>Fungi</taxon>
        <taxon>Dikarya</taxon>
        <taxon>Basidiomycota</taxon>
        <taxon>Agaricomycotina</taxon>
        <taxon>Agaricomycetes</taxon>
        <taxon>Agaricomycetidae</taxon>
        <taxon>Agaricales</taxon>
        <taxon>Marasmiineae</taxon>
        <taxon>Mycenaceae</taxon>
        <taxon>Mycena</taxon>
    </lineage>
</organism>
<dbReference type="SUPFAM" id="SSF49785">
    <property type="entry name" value="Galactose-binding domain-like"/>
    <property type="match status" value="1"/>
</dbReference>
<evidence type="ECO:0000313" key="7">
    <source>
        <dbReference type="EMBL" id="KAJ7649185.1"/>
    </source>
</evidence>
<dbReference type="AlphaFoldDB" id="A0AAD7G1J4"/>
<dbReference type="InterPro" id="IPR051913">
    <property type="entry name" value="GH2_Domain-Containing"/>
</dbReference>
<name>A0AAD7G1J4_MYCRO</name>
<reference evidence="7" key="1">
    <citation type="submission" date="2023-03" db="EMBL/GenBank/DDBJ databases">
        <title>Massive genome expansion in bonnet fungi (Mycena s.s.) driven by repeated elements and novel gene families across ecological guilds.</title>
        <authorList>
            <consortium name="Lawrence Berkeley National Laboratory"/>
            <person name="Harder C.B."/>
            <person name="Miyauchi S."/>
            <person name="Viragh M."/>
            <person name="Kuo A."/>
            <person name="Thoen E."/>
            <person name="Andreopoulos B."/>
            <person name="Lu D."/>
            <person name="Skrede I."/>
            <person name="Drula E."/>
            <person name="Henrissat B."/>
            <person name="Morin E."/>
            <person name="Kohler A."/>
            <person name="Barry K."/>
            <person name="LaButti K."/>
            <person name="Morin E."/>
            <person name="Salamov A."/>
            <person name="Lipzen A."/>
            <person name="Mereny Z."/>
            <person name="Hegedus B."/>
            <person name="Baldrian P."/>
            <person name="Stursova M."/>
            <person name="Weitz H."/>
            <person name="Taylor A."/>
            <person name="Grigoriev I.V."/>
            <person name="Nagy L.G."/>
            <person name="Martin F."/>
            <person name="Kauserud H."/>
        </authorList>
    </citation>
    <scope>NUCLEOTIDE SEQUENCE</scope>
    <source>
        <strain evidence="7">CBHHK067</strain>
    </source>
</reference>
<sequence length="658" mass="74190">MKLNSHAFAFLILQAICVSAQTPLPKNGGINDDRPTYDNPEDAVYKAIEPKLKTRWTDDVAANPENAWQEYPRPLLRRDTWLNLNGVWEFQFANGADDVNDVPVNKTLNQRVLVPFCIESGLSGIAQQSTFNWYRREFDLPSTFTENVILHFAAVDYQATVFVNGQQVGNHTGGYDKFAFDITSHVAKNTTNEVILFIYDPTDSLDGNIPIGKQRKVPSHIFYTPCTGIWQTVSLEAVPRAEYITEISLRASADGTVNTTITTSANSSSPVSIAVLDPCDNSKTIFTANGTANVPFSFTVSPAPKTWTPDAPNLYNMTVTVGDDTAQTYTGFRTVERKEIDGVQRFVLNGKPMFQFGPLDQGYWPDGLHSAPSYEAMVSDLHYLKSLGMNFLRKHIKVEPDLFYYAADTMGLIIMQDMPALDLRAPTPDQQTEFERQLDIMVRSHMSFPSILTFMIYNEGWGQLDTAPEIEITPHLASILSGHQLINSVSGWNDWAQQKFNLSVGDYHDNHHYSSPQCGAPFYSIASTPNDPRRIGFQGEFGGVGVNTTIEHLWNDRDSIAGVNQTYEIDDNIEIWNYRALRVIEELREQTEMFNCNGGVYTQTTDVEGEVNGFLTYDREENHVDTEKWKTEIQALYDTFNKKVSGYQTKMSRQDLMM</sequence>
<dbReference type="SUPFAM" id="SSF49303">
    <property type="entry name" value="beta-Galactosidase/glucuronidase domain"/>
    <property type="match status" value="1"/>
</dbReference>
<evidence type="ECO:0000259" key="6">
    <source>
        <dbReference type="Pfam" id="PF02837"/>
    </source>
</evidence>
<evidence type="ECO:0000256" key="4">
    <source>
        <dbReference type="SAM" id="SignalP"/>
    </source>
</evidence>
<dbReference type="InterPro" id="IPR036156">
    <property type="entry name" value="Beta-gal/glucu_dom_sf"/>
</dbReference>
<dbReference type="EMBL" id="JARKIE010000369">
    <property type="protein sequence ID" value="KAJ7649185.1"/>
    <property type="molecule type" value="Genomic_DNA"/>
</dbReference>
<keyword evidence="4" id="KW-0732">Signal</keyword>
<feature type="domain" description="Glycoside hydrolase family 2 immunoglobulin-like beta-sandwich" evidence="5">
    <location>
        <begin position="250"/>
        <end position="333"/>
    </location>
</feature>
<evidence type="ECO:0000256" key="3">
    <source>
        <dbReference type="ARBA" id="ARBA00023295"/>
    </source>
</evidence>
<keyword evidence="3" id="KW-0326">Glycosidase</keyword>
<dbReference type="InterPro" id="IPR013783">
    <property type="entry name" value="Ig-like_fold"/>
</dbReference>
<dbReference type="GO" id="GO:0005975">
    <property type="term" value="P:carbohydrate metabolic process"/>
    <property type="evidence" value="ECO:0007669"/>
    <property type="project" value="InterPro"/>
</dbReference>
<dbReference type="InterPro" id="IPR006104">
    <property type="entry name" value="Glyco_hydro_2_N"/>
</dbReference>
<dbReference type="InterPro" id="IPR008979">
    <property type="entry name" value="Galactose-bd-like_sf"/>
</dbReference>
<proteinExistence type="inferred from homology"/>
<gene>
    <name evidence="7" type="ORF">B0H17DRAFT_994131</name>
</gene>
<protein>
    <submittedName>
        <fullName evidence="7">Glycoside hydrolase family 2 protein</fullName>
    </submittedName>
</protein>
<feature type="domain" description="Glycosyl hydrolases family 2 sugar binding" evidence="6">
    <location>
        <begin position="123"/>
        <end position="199"/>
    </location>
</feature>
<evidence type="ECO:0000313" key="8">
    <source>
        <dbReference type="Proteomes" id="UP001221757"/>
    </source>
</evidence>
<dbReference type="Gene3D" id="2.60.40.10">
    <property type="entry name" value="Immunoglobulins"/>
    <property type="match status" value="1"/>
</dbReference>
<dbReference type="PANTHER" id="PTHR42732">
    <property type="entry name" value="BETA-GALACTOSIDASE"/>
    <property type="match status" value="1"/>
</dbReference>